<organism evidence="2 3">
    <name type="scientific">Streptomyces yanii</name>
    <dbReference type="NCBI Taxonomy" id="78510"/>
    <lineage>
        <taxon>Bacteria</taxon>
        <taxon>Bacillati</taxon>
        <taxon>Actinomycetota</taxon>
        <taxon>Actinomycetes</taxon>
        <taxon>Kitasatosporales</taxon>
        <taxon>Streptomycetaceae</taxon>
        <taxon>Streptomyces</taxon>
    </lineage>
</organism>
<keyword evidence="3" id="KW-1185">Reference proteome</keyword>
<evidence type="ECO:0000259" key="1">
    <source>
        <dbReference type="Pfam" id="PF10022"/>
    </source>
</evidence>
<dbReference type="PANTHER" id="PTHR35339">
    <property type="entry name" value="LINALOOL DEHYDRATASE_ISOMERASE DOMAIN-CONTAINING PROTEIN"/>
    <property type="match status" value="1"/>
</dbReference>
<proteinExistence type="predicted"/>
<feature type="domain" description="DUF2264" evidence="1">
    <location>
        <begin position="22"/>
        <end position="372"/>
    </location>
</feature>
<name>A0ABV5R2Z8_9ACTN</name>
<dbReference type="InterPro" id="IPR016624">
    <property type="entry name" value="UCP014753"/>
</dbReference>
<dbReference type="Pfam" id="PF10022">
    <property type="entry name" value="DUF2264"/>
    <property type="match status" value="1"/>
</dbReference>
<evidence type="ECO:0000313" key="2">
    <source>
        <dbReference type="EMBL" id="MFB9572224.1"/>
    </source>
</evidence>
<dbReference type="InterPro" id="IPR049349">
    <property type="entry name" value="DUF2264_N"/>
</dbReference>
<protein>
    <submittedName>
        <fullName evidence="2">DUF2264 domain-containing protein</fullName>
    </submittedName>
</protein>
<sequence length="690" mass="74408">MGSSGPALPAEDRGLSPITGYTRAHWLTVADQLLVDACRFASPSGARIVLPGKASSSGPDSDQLEGFARTFLLLAYRLAGSGGEAPAGLLQSYADGIAAGTDPRHPEAWPTIAQKCRQTLVEACSLALGLHLTRPWLWDRLPSVVQEQVVHWFQGVWGLEIPDNNWHMFRVVVGEFLASVGATHDRAEMDADLARVEDFYMADGWYRDGGDARTADNFDHYCGWAMHHYPLLWALMAGERGAARLPVFRERLVRFLEDFPLFFGADGAPVHQGRSLIYRFAAATAPWIGALADATPLAPGLTRRLASGALRHFVDRGFRDAHGIPTLGWYGPFPPMVQGYSGPGSPYWLSKAFAGLLLPEDHPCWTAVEEPLPVEGQDRVRALPVPGFLISATHTDGIVRLVNHGSDNHAPGRTTSDPHYARFAYSTATGPVLGAAGLLVADNHVGLVDPALGLSSRTRIHRLGVADHYAASWHCPVWSGKEEPENSDLRTPGARGADARIETASVVWGPWELRAHLVDAPARLTLHDSGWQVTDDKPPQRDSGDRWAASVTGSRLTSIFVSLSGHTAVTVATTENTSAFARWAAVPYATGERTADRTVHVAVVSLTGNGPEQALVPSGMRCEVDGTTVTARFPDGTWVLVALGKETAHAPTLGGHRLDGPVRYARISPGERSAIVSYRPQGVNTRGGDR</sequence>
<evidence type="ECO:0000313" key="3">
    <source>
        <dbReference type="Proteomes" id="UP001589710"/>
    </source>
</evidence>
<dbReference type="EMBL" id="JBHMCG010000036">
    <property type="protein sequence ID" value="MFB9572224.1"/>
    <property type="molecule type" value="Genomic_DNA"/>
</dbReference>
<comment type="caution">
    <text evidence="2">The sequence shown here is derived from an EMBL/GenBank/DDBJ whole genome shotgun (WGS) entry which is preliminary data.</text>
</comment>
<dbReference type="Proteomes" id="UP001589710">
    <property type="component" value="Unassembled WGS sequence"/>
</dbReference>
<dbReference type="PIRSF" id="PIRSF014753">
    <property type="entry name" value="UCP014753"/>
    <property type="match status" value="1"/>
</dbReference>
<dbReference type="PANTHER" id="PTHR35339:SF4">
    <property type="entry name" value="LINALOOL DEHYDRATASE_ISOMERASE DOMAIN-CONTAINING PROTEIN"/>
    <property type="match status" value="1"/>
</dbReference>
<dbReference type="RefSeq" id="WP_345519010.1">
    <property type="nucleotide sequence ID" value="NZ_BAAAXD010000051.1"/>
</dbReference>
<gene>
    <name evidence="2" type="ORF">ACFFTL_07775</name>
</gene>
<reference evidence="2 3" key="1">
    <citation type="submission" date="2024-09" db="EMBL/GenBank/DDBJ databases">
        <authorList>
            <person name="Sun Q."/>
            <person name="Mori K."/>
        </authorList>
    </citation>
    <scope>NUCLEOTIDE SEQUENCE [LARGE SCALE GENOMIC DNA]</scope>
    <source>
        <strain evidence="2 3">JCM 3331</strain>
    </source>
</reference>
<accession>A0ABV5R2Z8</accession>